<evidence type="ECO:0000259" key="5">
    <source>
        <dbReference type="PROSITE" id="PS50214"/>
    </source>
</evidence>
<feature type="chain" id="PRO_5047089502" evidence="4">
    <location>
        <begin position="25"/>
        <end position="866"/>
    </location>
</feature>
<dbReference type="Gene3D" id="3.40.1620.60">
    <property type="match status" value="1"/>
</dbReference>
<dbReference type="InterPro" id="IPR001762">
    <property type="entry name" value="Disintegrin_dom"/>
</dbReference>
<feature type="binding site" evidence="1">
    <location>
        <position position="453"/>
    </location>
    <ligand>
        <name>Zn(2+)</name>
        <dbReference type="ChEBI" id="CHEBI:29105"/>
        <note>catalytic</note>
    </ligand>
</feature>
<dbReference type="PROSITE" id="PS50215">
    <property type="entry name" value="ADAM_MEPRO"/>
    <property type="match status" value="1"/>
</dbReference>
<feature type="signal peptide" evidence="4">
    <location>
        <begin position="1"/>
        <end position="24"/>
    </location>
</feature>
<gene>
    <name evidence="7" type="ORF">IWX90DRAFT_169622</name>
</gene>
<evidence type="ECO:0000256" key="2">
    <source>
        <dbReference type="SAM" id="MobiDB-lite"/>
    </source>
</evidence>
<keyword evidence="8" id="KW-1185">Reference proteome</keyword>
<accession>A0ABR1Y1P0</accession>
<dbReference type="Proteomes" id="UP001456524">
    <property type="component" value="Unassembled WGS sequence"/>
</dbReference>
<feature type="compositionally biased region" description="Pro residues" evidence="2">
    <location>
        <begin position="759"/>
        <end position="768"/>
    </location>
</feature>
<dbReference type="CDD" id="cd04271">
    <property type="entry name" value="ZnMc_ADAM_fungal"/>
    <property type="match status" value="1"/>
</dbReference>
<evidence type="ECO:0000259" key="6">
    <source>
        <dbReference type="PROSITE" id="PS50215"/>
    </source>
</evidence>
<evidence type="ECO:0000256" key="4">
    <source>
        <dbReference type="SAM" id="SignalP"/>
    </source>
</evidence>
<feature type="binding site" evidence="1">
    <location>
        <position position="447"/>
    </location>
    <ligand>
        <name>Zn(2+)</name>
        <dbReference type="ChEBI" id="CHEBI:29105"/>
        <note>catalytic</note>
    </ligand>
</feature>
<dbReference type="InterPro" id="IPR036436">
    <property type="entry name" value="Disintegrin_dom_sf"/>
</dbReference>
<evidence type="ECO:0000313" key="7">
    <source>
        <dbReference type="EMBL" id="KAK8174303.1"/>
    </source>
</evidence>
<dbReference type="Pfam" id="PF00200">
    <property type="entry name" value="Disintegrin"/>
    <property type="match status" value="1"/>
</dbReference>
<evidence type="ECO:0000313" key="8">
    <source>
        <dbReference type="Proteomes" id="UP001456524"/>
    </source>
</evidence>
<dbReference type="PANTHER" id="PTHR11905:SF159">
    <property type="entry name" value="ADAM METALLOPROTEASE"/>
    <property type="match status" value="1"/>
</dbReference>
<comment type="caution">
    <text evidence="1">Lacks conserved residue(s) required for the propagation of feature annotation.</text>
</comment>
<comment type="caution">
    <text evidence="7">The sequence shown here is derived from an EMBL/GenBank/DDBJ whole genome shotgun (WGS) entry which is preliminary data.</text>
</comment>
<dbReference type="SUPFAM" id="SSF57552">
    <property type="entry name" value="Blood coagulation inhibitor (disintegrin)"/>
    <property type="match status" value="1"/>
</dbReference>
<dbReference type="SUPFAM" id="SSF55486">
    <property type="entry name" value="Metalloproteases ('zincins'), catalytic domain"/>
    <property type="match status" value="1"/>
</dbReference>
<evidence type="ECO:0000256" key="3">
    <source>
        <dbReference type="SAM" id="Phobius"/>
    </source>
</evidence>
<feature type="domain" description="Disintegrin" evidence="5">
    <location>
        <begin position="531"/>
        <end position="620"/>
    </location>
</feature>
<feature type="region of interest" description="Disordered" evidence="2">
    <location>
        <begin position="406"/>
        <end position="425"/>
    </location>
</feature>
<dbReference type="Gene3D" id="3.40.390.10">
    <property type="entry name" value="Collagenase (Catalytic Domain)"/>
    <property type="match status" value="1"/>
</dbReference>
<reference evidence="7 8" key="1">
    <citation type="journal article" date="2022" name="G3 (Bethesda)">
        <title>Enemy or ally: a genomic approach to elucidate the lifestyle of Phyllosticta citrichinaensis.</title>
        <authorList>
            <person name="Buijs V.A."/>
            <person name="Groenewald J.Z."/>
            <person name="Haridas S."/>
            <person name="LaButti K.M."/>
            <person name="Lipzen A."/>
            <person name="Martin F.M."/>
            <person name="Barry K."/>
            <person name="Grigoriev I.V."/>
            <person name="Crous P.W."/>
            <person name="Seidl M.F."/>
        </authorList>
    </citation>
    <scope>NUCLEOTIDE SEQUENCE [LARGE SCALE GENOMIC DNA]</scope>
    <source>
        <strain evidence="7 8">CBS 129764</strain>
    </source>
</reference>
<evidence type="ECO:0000256" key="1">
    <source>
        <dbReference type="PROSITE-ProRule" id="PRU00276"/>
    </source>
</evidence>
<dbReference type="SMART" id="SM00050">
    <property type="entry name" value="DISIN"/>
    <property type="match status" value="1"/>
</dbReference>
<feature type="transmembrane region" description="Helical" evidence="3">
    <location>
        <begin position="721"/>
        <end position="742"/>
    </location>
</feature>
<keyword evidence="3" id="KW-0472">Membrane</keyword>
<dbReference type="Gene3D" id="4.10.70.10">
    <property type="entry name" value="Disintegrin domain"/>
    <property type="match status" value="1"/>
</dbReference>
<name>A0ABR1Y1P0_9PEZI</name>
<keyword evidence="1" id="KW-0479">Metal-binding</keyword>
<dbReference type="InterPro" id="IPR001590">
    <property type="entry name" value="Peptidase_M12B"/>
</dbReference>
<dbReference type="EMBL" id="JBBWUH010000003">
    <property type="protein sequence ID" value="KAK8174303.1"/>
    <property type="molecule type" value="Genomic_DNA"/>
</dbReference>
<dbReference type="InterPro" id="IPR024079">
    <property type="entry name" value="MetalloPept_cat_dom_sf"/>
</dbReference>
<dbReference type="InterPro" id="IPR034028">
    <property type="entry name" value="ZnMc_ADAM_fungal"/>
</dbReference>
<keyword evidence="3" id="KW-1133">Transmembrane helix</keyword>
<feature type="active site" evidence="1">
    <location>
        <position position="444"/>
    </location>
</feature>
<feature type="compositionally biased region" description="Pro residues" evidence="2">
    <location>
        <begin position="846"/>
        <end position="859"/>
    </location>
</feature>
<feature type="binding site" evidence="1">
    <location>
        <position position="443"/>
    </location>
    <ligand>
        <name>Zn(2+)</name>
        <dbReference type="ChEBI" id="CHEBI:29105"/>
        <note>catalytic</note>
    </ligand>
</feature>
<keyword evidence="1" id="KW-0862">Zinc</keyword>
<keyword evidence="3" id="KW-0812">Transmembrane</keyword>
<sequence length="866" mass="92245">MRLLRAAASTACVVVAALPTLGHASSFARNPLNALEVLRNPSFHTYNHRVTALSHFDLSFDLRNGAELVRLALEPNHDILADDATVEYLGPDGQVTRREAIDRLDHKVYKGRTWVRNEESTTWHDRGWARISVRRDGVRPLFEGVFAIDYDHHHVQMSSSYTQTKHAMDPALEDADDEFMVVWRDSDISATPYNHGHDELRKRGLDDHFACQADALSFNTDPNHAVLAPLLKREEGFWGADSMTNLFSKRQIDSQPGGNSAGVNLVSSIGQTSGCPTSRKVALVGVATDCTYTGSFNSSETARQNVISVINSASDLYETTFNITLGLRNLTVSDANCPGTPQQATKWNQACADSITIQDRLNMFSEWRGNRPDTNSHWTLLTTCNTGQAVGLAWLGQACVQGVESGGNSSTGSGGTSGSSSGETVASANVVARTNTEWQVVAHETGHTFGAVHDCTSQTCSDSGVVNSQQCCPLSSGTCDAGEQYIMNPSTARGITKFSPCSIGNICSAMGRNSVKTTCFTNNRGVTLISGQQCGNGIVEEGEDCDCGGTDGCANNPCCDATTCKFKSGAVCDDSNEDCCRGCQFASNGTVCRESTGQCDPQEVCTGDSAYCPVDSTAEDGTKCGDGLKCSSGQCTSRDQQCKTALGAYTQGTNDTYACNHQTCQISCASPEFGANVCYNLQQNFLDGTECGGGGHCRNGRCAGSSTAKEIGSWIQDHKGIVIGICVAIGALLLLSIFGCISRRVRRRSANRRAKTAPPWIPQPPPPGMAMGPGPGIPPHAHGAPPGAAPFPPPHMPRSPMPWAPNNTSAGRHTPDSQRPFATDRGSVSAGTNSYTGSWHSGAPAQPQPPPVPMHPPPAYSSMRYA</sequence>
<keyword evidence="4" id="KW-0732">Signal</keyword>
<proteinExistence type="predicted"/>
<feature type="domain" description="Peptidase M12B" evidence="6">
    <location>
        <begin position="279"/>
        <end position="506"/>
    </location>
</feature>
<dbReference type="Pfam" id="PF13688">
    <property type="entry name" value="Reprolysin_5"/>
    <property type="match status" value="1"/>
</dbReference>
<feature type="compositionally biased region" description="Polar residues" evidence="2">
    <location>
        <begin position="829"/>
        <end position="839"/>
    </location>
</feature>
<feature type="compositionally biased region" description="Pro residues" evidence="2">
    <location>
        <begin position="787"/>
        <end position="803"/>
    </location>
</feature>
<dbReference type="PROSITE" id="PS50214">
    <property type="entry name" value="DISINTEGRIN_2"/>
    <property type="match status" value="1"/>
</dbReference>
<organism evidence="7 8">
    <name type="scientific">Phyllosticta citrichinensis</name>
    <dbReference type="NCBI Taxonomy" id="1130410"/>
    <lineage>
        <taxon>Eukaryota</taxon>
        <taxon>Fungi</taxon>
        <taxon>Dikarya</taxon>
        <taxon>Ascomycota</taxon>
        <taxon>Pezizomycotina</taxon>
        <taxon>Dothideomycetes</taxon>
        <taxon>Dothideomycetes incertae sedis</taxon>
        <taxon>Botryosphaeriales</taxon>
        <taxon>Phyllostictaceae</taxon>
        <taxon>Phyllosticta</taxon>
    </lineage>
</organism>
<dbReference type="PANTHER" id="PTHR11905">
    <property type="entry name" value="ADAM A DISINTEGRIN AND METALLOPROTEASE DOMAIN"/>
    <property type="match status" value="1"/>
</dbReference>
<feature type="region of interest" description="Disordered" evidence="2">
    <location>
        <begin position="748"/>
        <end position="866"/>
    </location>
</feature>
<protein>
    <submittedName>
        <fullName evidence="7">ADAM 8</fullName>
    </submittedName>
</protein>